<dbReference type="PANTHER" id="PTHR30404:SF7">
    <property type="entry name" value="CELL WALL AMIDASE LYTH-RELATED"/>
    <property type="match status" value="1"/>
</dbReference>
<evidence type="ECO:0000259" key="4">
    <source>
        <dbReference type="PROSITE" id="PS51781"/>
    </source>
</evidence>
<keyword evidence="2" id="KW-0961">Cell wall biogenesis/degradation</keyword>
<evidence type="ECO:0000256" key="1">
    <source>
        <dbReference type="ARBA" id="ARBA00022801"/>
    </source>
</evidence>
<keyword evidence="6" id="KW-1185">Reference proteome</keyword>
<comment type="caution">
    <text evidence="5">The sequence shown here is derived from an EMBL/GenBank/DDBJ whole genome shotgun (WGS) entry which is preliminary data.</text>
</comment>
<sequence length="306" mass="34451">MTYFTIKKDYALMKFLQHRWLQLIITIAVTVTLGILMFMLTREQTVKVSVDQLNIRSAPTLRSKTVHKAKLNSRLVKIGEKNLWYHVRYDDEHTGWVASWLVNRRTNLKRATNLSEATIVLDPGHGGNDSGALHTLDATKPSQMEKTYTLKVTKAIAADLRAHGAHVLMTRDDDTYVGLAPRPALANKIDADAFVSIHFDSSPEQNQSSGLTTYYYHKELSYGLATSLNKQLNNYPMPNKGIEFGNFQVIRDNQRPAVLLEMGYINDSHDFKTISGVTYPLRVANSVTKGLNNYFAEDESGTKVGK</sequence>
<proteinExistence type="predicted"/>
<dbReference type="GO" id="GO:0071555">
    <property type="term" value="P:cell wall organization"/>
    <property type="evidence" value="ECO:0007669"/>
    <property type="project" value="UniProtKB-KW"/>
</dbReference>
<protein>
    <submittedName>
        <fullName evidence="5">N-acetylmuramoyl-L-alanine amidase</fullName>
    </submittedName>
</protein>
<dbReference type="AlphaFoldDB" id="A0A0R2L6F9"/>
<evidence type="ECO:0000313" key="6">
    <source>
        <dbReference type="Proteomes" id="UP000051139"/>
    </source>
</evidence>
<dbReference type="InterPro" id="IPR050695">
    <property type="entry name" value="N-acetylmuramoyl_amidase_3"/>
</dbReference>
<keyword evidence="3" id="KW-0812">Transmembrane</keyword>
<dbReference type="PROSITE" id="PS51781">
    <property type="entry name" value="SH3B"/>
    <property type="match status" value="1"/>
</dbReference>
<keyword evidence="3" id="KW-0472">Membrane</keyword>
<dbReference type="Gene3D" id="2.30.30.40">
    <property type="entry name" value="SH3 Domains"/>
    <property type="match status" value="1"/>
</dbReference>
<evidence type="ECO:0000256" key="3">
    <source>
        <dbReference type="SAM" id="Phobius"/>
    </source>
</evidence>
<dbReference type="SMART" id="SM00287">
    <property type="entry name" value="SH3b"/>
    <property type="match status" value="1"/>
</dbReference>
<dbReference type="Pfam" id="PF08239">
    <property type="entry name" value="SH3_3"/>
    <property type="match status" value="1"/>
</dbReference>
<dbReference type="SUPFAM" id="SSF53187">
    <property type="entry name" value="Zn-dependent exopeptidases"/>
    <property type="match status" value="1"/>
</dbReference>
<dbReference type="InterPro" id="IPR002508">
    <property type="entry name" value="MurNAc-LAA_cat"/>
</dbReference>
<dbReference type="PANTHER" id="PTHR30404">
    <property type="entry name" value="N-ACETYLMURAMOYL-L-ALANINE AMIDASE"/>
    <property type="match status" value="1"/>
</dbReference>
<dbReference type="EMBL" id="JQCB01000002">
    <property type="protein sequence ID" value="KRN97057.1"/>
    <property type="molecule type" value="Genomic_DNA"/>
</dbReference>
<gene>
    <name evidence="5" type="ORF">IV55_GL000935</name>
</gene>
<evidence type="ECO:0000313" key="5">
    <source>
        <dbReference type="EMBL" id="KRN97057.1"/>
    </source>
</evidence>
<evidence type="ECO:0000256" key="2">
    <source>
        <dbReference type="ARBA" id="ARBA00023316"/>
    </source>
</evidence>
<accession>A0A0R2L6F9</accession>
<dbReference type="SMART" id="SM00646">
    <property type="entry name" value="Ami_3"/>
    <property type="match status" value="1"/>
</dbReference>
<dbReference type="GO" id="GO:0009253">
    <property type="term" value="P:peptidoglycan catabolic process"/>
    <property type="evidence" value="ECO:0007669"/>
    <property type="project" value="InterPro"/>
</dbReference>
<feature type="domain" description="SH3b" evidence="4">
    <location>
        <begin position="43"/>
        <end position="105"/>
    </location>
</feature>
<organism evidence="5 6">
    <name type="scientific">Furfurilactobacillus siliginis</name>
    <dbReference type="NCBI Taxonomy" id="348151"/>
    <lineage>
        <taxon>Bacteria</taxon>
        <taxon>Bacillati</taxon>
        <taxon>Bacillota</taxon>
        <taxon>Bacilli</taxon>
        <taxon>Lactobacillales</taxon>
        <taxon>Lactobacillaceae</taxon>
        <taxon>Furfurilactobacillus</taxon>
    </lineage>
</organism>
<dbReference type="PATRIC" id="fig|348151.3.peg.960"/>
<dbReference type="InterPro" id="IPR003646">
    <property type="entry name" value="SH3-like_bac-type"/>
</dbReference>
<dbReference type="GO" id="GO:0030288">
    <property type="term" value="C:outer membrane-bounded periplasmic space"/>
    <property type="evidence" value="ECO:0007669"/>
    <property type="project" value="TreeGrafter"/>
</dbReference>
<feature type="transmembrane region" description="Helical" evidence="3">
    <location>
        <begin position="20"/>
        <end position="40"/>
    </location>
</feature>
<dbReference type="Proteomes" id="UP000051139">
    <property type="component" value="Unassembled WGS sequence"/>
</dbReference>
<dbReference type="CDD" id="cd02696">
    <property type="entry name" value="MurNAc-LAA"/>
    <property type="match status" value="1"/>
</dbReference>
<dbReference type="Pfam" id="PF01520">
    <property type="entry name" value="Amidase_3"/>
    <property type="match status" value="1"/>
</dbReference>
<dbReference type="Gene3D" id="3.40.630.40">
    <property type="entry name" value="Zn-dependent exopeptidases"/>
    <property type="match status" value="1"/>
</dbReference>
<name>A0A0R2L6F9_9LACO</name>
<keyword evidence="3" id="KW-1133">Transmembrane helix</keyword>
<reference evidence="5 6" key="1">
    <citation type="journal article" date="2015" name="Genome Announc.">
        <title>Expanding the biotechnology potential of lactobacilli through comparative genomics of 213 strains and associated genera.</title>
        <authorList>
            <person name="Sun Z."/>
            <person name="Harris H.M."/>
            <person name="McCann A."/>
            <person name="Guo C."/>
            <person name="Argimon S."/>
            <person name="Zhang W."/>
            <person name="Yang X."/>
            <person name="Jeffery I.B."/>
            <person name="Cooney J.C."/>
            <person name="Kagawa T.F."/>
            <person name="Liu W."/>
            <person name="Song Y."/>
            <person name="Salvetti E."/>
            <person name="Wrobel A."/>
            <person name="Rasinkangas P."/>
            <person name="Parkhill J."/>
            <person name="Rea M.C."/>
            <person name="O'Sullivan O."/>
            <person name="Ritari J."/>
            <person name="Douillard F.P."/>
            <person name="Paul Ross R."/>
            <person name="Yang R."/>
            <person name="Briner A.E."/>
            <person name="Felis G.E."/>
            <person name="de Vos W.M."/>
            <person name="Barrangou R."/>
            <person name="Klaenhammer T.R."/>
            <person name="Caufield P.W."/>
            <person name="Cui Y."/>
            <person name="Zhang H."/>
            <person name="O'Toole P.W."/>
        </authorList>
    </citation>
    <scope>NUCLEOTIDE SEQUENCE [LARGE SCALE GENOMIC DNA]</scope>
    <source>
        <strain evidence="5 6">DSM 22696</strain>
    </source>
</reference>
<dbReference type="STRING" id="348151.IV55_GL000935"/>
<keyword evidence="1" id="KW-0378">Hydrolase</keyword>
<dbReference type="GO" id="GO:0008745">
    <property type="term" value="F:N-acetylmuramoyl-L-alanine amidase activity"/>
    <property type="evidence" value="ECO:0007669"/>
    <property type="project" value="InterPro"/>
</dbReference>